<evidence type="ECO:0000256" key="2">
    <source>
        <dbReference type="ARBA" id="ARBA00005417"/>
    </source>
</evidence>
<dbReference type="EMBL" id="AZCV01000001">
    <property type="protein sequence ID" value="KRK38375.1"/>
    <property type="molecule type" value="Genomic_DNA"/>
</dbReference>
<dbReference type="Pfam" id="PF00005">
    <property type="entry name" value="ABC_tran"/>
    <property type="match status" value="1"/>
</dbReference>
<dbReference type="AlphaFoldDB" id="A0A0R1H6D7"/>
<dbReference type="SUPFAM" id="SSF52540">
    <property type="entry name" value="P-loop containing nucleoside triphosphate hydrolases"/>
    <property type="match status" value="1"/>
</dbReference>
<dbReference type="InterPro" id="IPR050388">
    <property type="entry name" value="ABC_Ni/Peptide_Import"/>
</dbReference>
<keyword evidence="5" id="KW-0547">Nucleotide-binding</keyword>
<dbReference type="RefSeq" id="WP_056946299.1">
    <property type="nucleotide sequence ID" value="NZ_AZCV01000001.1"/>
</dbReference>
<keyword evidence="3" id="KW-0813">Transport</keyword>
<dbReference type="InterPro" id="IPR027417">
    <property type="entry name" value="P-loop_NTPase"/>
</dbReference>
<evidence type="ECO:0000313" key="10">
    <source>
        <dbReference type="Proteomes" id="UP000050909"/>
    </source>
</evidence>
<dbReference type="GO" id="GO:0016887">
    <property type="term" value="F:ATP hydrolysis activity"/>
    <property type="evidence" value="ECO:0007669"/>
    <property type="project" value="InterPro"/>
</dbReference>
<dbReference type="Proteomes" id="UP000050909">
    <property type="component" value="Unassembled WGS sequence"/>
</dbReference>
<protein>
    <submittedName>
        <fullName evidence="9">Oligopeptide ABC transporter</fullName>
    </submittedName>
</protein>
<comment type="similarity">
    <text evidence="2">Belongs to the ABC transporter superfamily.</text>
</comment>
<keyword evidence="7" id="KW-0472">Membrane</keyword>
<proteinExistence type="inferred from homology"/>
<evidence type="ECO:0000256" key="1">
    <source>
        <dbReference type="ARBA" id="ARBA00004202"/>
    </source>
</evidence>
<keyword evidence="4" id="KW-1003">Cell membrane</keyword>
<comment type="caution">
    <text evidence="9">The sequence shown here is derived from an EMBL/GenBank/DDBJ whole genome shotgun (WGS) entry which is preliminary data.</text>
</comment>
<evidence type="ECO:0000256" key="3">
    <source>
        <dbReference type="ARBA" id="ARBA00022448"/>
    </source>
</evidence>
<keyword evidence="10" id="KW-1185">Reference proteome</keyword>
<dbReference type="InterPro" id="IPR003439">
    <property type="entry name" value="ABC_transporter-like_ATP-bd"/>
</dbReference>
<comment type="subcellular location">
    <subcellularLocation>
        <location evidence="1">Cell membrane</location>
        <topology evidence="1">Peripheral membrane protein</topology>
    </subcellularLocation>
</comment>
<dbReference type="PROSITE" id="PS50893">
    <property type="entry name" value="ABC_TRANSPORTER_2"/>
    <property type="match status" value="1"/>
</dbReference>
<dbReference type="PANTHER" id="PTHR43297">
    <property type="entry name" value="OLIGOPEPTIDE TRANSPORT ATP-BINDING PROTEIN APPD"/>
    <property type="match status" value="1"/>
</dbReference>
<organism evidence="9 10">
    <name type="scientific">Amylolactobacillus amylotrophicus DSM 20534</name>
    <dbReference type="NCBI Taxonomy" id="1423722"/>
    <lineage>
        <taxon>Bacteria</taxon>
        <taxon>Bacillati</taxon>
        <taxon>Bacillota</taxon>
        <taxon>Bacilli</taxon>
        <taxon>Lactobacillales</taxon>
        <taxon>Lactobacillaceae</taxon>
        <taxon>Amylolactobacillus</taxon>
    </lineage>
</organism>
<name>A0A0R1H6D7_9LACO</name>
<dbReference type="GO" id="GO:0005524">
    <property type="term" value="F:ATP binding"/>
    <property type="evidence" value="ECO:0007669"/>
    <property type="project" value="UniProtKB-KW"/>
</dbReference>
<gene>
    <name evidence="9" type="ORF">FC62_GL000058</name>
</gene>
<evidence type="ECO:0000256" key="4">
    <source>
        <dbReference type="ARBA" id="ARBA00022475"/>
    </source>
</evidence>
<evidence type="ECO:0000256" key="6">
    <source>
        <dbReference type="ARBA" id="ARBA00022840"/>
    </source>
</evidence>
<dbReference type="GO" id="GO:0005886">
    <property type="term" value="C:plasma membrane"/>
    <property type="evidence" value="ECO:0007669"/>
    <property type="project" value="UniProtKB-SubCell"/>
</dbReference>
<dbReference type="Gene3D" id="3.40.50.300">
    <property type="entry name" value="P-loop containing nucleotide triphosphate hydrolases"/>
    <property type="match status" value="1"/>
</dbReference>
<evidence type="ECO:0000256" key="7">
    <source>
        <dbReference type="ARBA" id="ARBA00023136"/>
    </source>
</evidence>
<keyword evidence="6" id="KW-0067">ATP-binding</keyword>
<evidence type="ECO:0000313" key="9">
    <source>
        <dbReference type="EMBL" id="KRK38375.1"/>
    </source>
</evidence>
<evidence type="ECO:0000256" key="5">
    <source>
        <dbReference type="ARBA" id="ARBA00022741"/>
    </source>
</evidence>
<dbReference type="PANTHER" id="PTHR43297:SF7">
    <property type="entry name" value="D,D-DIPEPTIDE TRANSPORT ATP-BINDING PROTEIN DDPD-RELATED"/>
    <property type="match status" value="1"/>
</dbReference>
<evidence type="ECO:0000259" key="8">
    <source>
        <dbReference type="PROSITE" id="PS50893"/>
    </source>
</evidence>
<dbReference type="PATRIC" id="fig|1423722.3.peg.58"/>
<accession>A0A0R1H6D7</accession>
<dbReference type="InterPro" id="IPR003593">
    <property type="entry name" value="AAA+_ATPase"/>
</dbReference>
<dbReference type="SMART" id="SM00382">
    <property type="entry name" value="AAA"/>
    <property type="match status" value="1"/>
</dbReference>
<reference evidence="9 10" key="1">
    <citation type="journal article" date="2015" name="Genome Announc.">
        <title>Expanding the biotechnology potential of lactobacilli through comparative genomics of 213 strains and associated genera.</title>
        <authorList>
            <person name="Sun Z."/>
            <person name="Harris H.M."/>
            <person name="McCann A."/>
            <person name="Guo C."/>
            <person name="Argimon S."/>
            <person name="Zhang W."/>
            <person name="Yang X."/>
            <person name="Jeffery I.B."/>
            <person name="Cooney J.C."/>
            <person name="Kagawa T.F."/>
            <person name="Liu W."/>
            <person name="Song Y."/>
            <person name="Salvetti E."/>
            <person name="Wrobel A."/>
            <person name="Rasinkangas P."/>
            <person name="Parkhill J."/>
            <person name="Rea M.C."/>
            <person name="O'Sullivan O."/>
            <person name="Ritari J."/>
            <person name="Douillard F.P."/>
            <person name="Paul Ross R."/>
            <person name="Yang R."/>
            <person name="Briner A.E."/>
            <person name="Felis G.E."/>
            <person name="de Vos W.M."/>
            <person name="Barrangou R."/>
            <person name="Klaenhammer T.R."/>
            <person name="Caufield P.W."/>
            <person name="Cui Y."/>
            <person name="Zhang H."/>
            <person name="O'Toole P.W."/>
        </authorList>
    </citation>
    <scope>NUCLEOTIDE SEQUENCE [LARGE SCALE GENOMIC DNA]</scope>
    <source>
        <strain evidence="9 10">DSM 20534</strain>
    </source>
</reference>
<sequence length="253" mass="27924">MAYQVRKKFYNVLTDINFSLARGEILAVVGESGTGKSTLASSILGLYDKDNTAISGQIKLDGRDRLRFRHDSLNNGLQDQLGVIVNNPLTILNPFRRIGAELNMVLQHNGINKASLAKFSAQFLKYVGMPEARSLLKLFPAELSAELQQRVAVALALMGNPTMIVADDPTRGFDKIVQAQILNLLVEYCTEKHAGMIILSQDMGVAAEVADQLAIMYEGQIVEYGSAATIFHNPLHPYTRRLLNVGRESCCHY</sequence>
<feature type="domain" description="ABC transporter" evidence="8">
    <location>
        <begin position="3"/>
        <end position="243"/>
    </location>
</feature>